<organism evidence="11 12">
    <name type="scientific">Silvibacterium bohemicum</name>
    <dbReference type="NCBI Taxonomy" id="1577686"/>
    <lineage>
        <taxon>Bacteria</taxon>
        <taxon>Pseudomonadati</taxon>
        <taxon>Acidobacteriota</taxon>
        <taxon>Terriglobia</taxon>
        <taxon>Terriglobales</taxon>
        <taxon>Acidobacteriaceae</taxon>
        <taxon>Silvibacterium</taxon>
    </lineage>
</organism>
<dbReference type="PANTHER" id="PTHR30433:SF3">
    <property type="entry name" value="MOTILITY PROTEIN A"/>
    <property type="match status" value="1"/>
</dbReference>
<feature type="domain" description="Motility protein A N-terminal" evidence="10">
    <location>
        <begin position="8"/>
        <end position="86"/>
    </location>
</feature>
<evidence type="ECO:0000256" key="6">
    <source>
        <dbReference type="ARBA" id="ARBA00023136"/>
    </source>
</evidence>
<reference evidence="11 12" key="1">
    <citation type="submission" date="2020-08" db="EMBL/GenBank/DDBJ databases">
        <title>Genomic Encyclopedia of Type Strains, Phase IV (KMG-IV): sequencing the most valuable type-strain genomes for metagenomic binning, comparative biology and taxonomic classification.</title>
        <authorList>
            <person name="Goeker M."/>
        </authorList>
    </citation>
    <scope>NUCLEOTIDE SEQUENCE [LARGE SCALE GENOMIC DNA]</scope>
    <source>
        <strain evidence="11 12">DSM 103733</strain>
    </source>
</reference>
<evidence type="ECO:0000259" key="9">
    <source>
        <dbReference type="Pfam" id="PF01618"/>
    </source>
</evidence>
<evidence type="ECO:0000256" key="8">
    <source>
        <dbReference type="SAM" id="Phobius"/>
    </source>
</evidence>
<comment type="similarity">
    <text evidence="7">Belongs to the exbB/tolQ family.</text>
</comment>
<gene>
    <name evidence="11" type="ORF">HNQ77_002941</name>
</gene>
<evidence type="ECO:0000256" key="2">
    <source>
        <dbReference type="ARBA" id="ARBA00022475"/>
    </source>
</evidence>
<evidence type="ECO:0000256" key="7">
    <source>
        <dbReference type="RuleBase" id="RU004057"/>
    </source>
</evidence>
<feature type="transmembrane region" description="Helical" evidence="8">
    <location>
        <begin position="181"/>
        <end position="204"/>
    </location>
</feature>
<dbReference type="GO" id="GO:0015031">
    <property type="term" value="P:protein transport"/>
    <property type="evidence" value="ECO:0007669"/>
    <property type="project" value="UniProtKB-KW"/>
</dbReference>
<name>A0A841JWP6_9BACT</name>
<dbReference type="GO" id="GO:0005886">
    <property type="term" value="C:plasma membrane"/>
    <property type="evidence" value="ECO:0007669"/>
    <property type="project" value="UniProtKB-SubCell"/>
</dbReference>
<dbReference type="RefSeq" id="WP_050059478.1">
    <property type="nucleotide sequence ID" value="NZ_JACHEK010000005.1"/>
</dbReference>
<dbReference type="AlphaFoldDB" id="A0A841JWP6"/>
<comment type="caution">
    <text evidence="11">The sequence shown here is derived from an EMBL/GenBank/DDBJ whole genome shotgun (WGS) entry which is preliminary data.</text>
</comment>
<dbReference type="OrthoDB" id="9806929at2"/>
<evidence type="ECO:0000256" key="4">
    <source>
        <dbReference type="ARBA" id="ARBA00022779"/>
    </source>
</evidence>
<feature type="domain" description="MotA/TolQ/ExbB proton channel" evidence="9">
    <location>
        <begin position="101"/>
        <end position="215"/>
    </location>
</feature>
<feature type="transmembrane region" description="Helical" evidence="8">
    <location>
        <begin position="5"/>
        <end position="22"/>
    </location>
</feature>
<keyword evidence="3 8" id="KW-0812">Transmembrane</keyword>
<evidence type="ECO:0000256" key="5">
    <source>
        <dbReference type="ARBA" id="ARBA00022989"/>
    </source>
</evidence>
<keyword evidence="7" id="KW-0653">Protein transport</keyword>
<keyword evidence="5 8" id="KW-1133">Transmembrane helix</keyword>
<dbReference type="GO" id="GO:0071978">
    <property type="term" value="P:bacterial-type flagellum-dependent swarming motility"/>
    <property type="evidence" value="ECO:0007669"/>
    <property type="project" value="InterPro"/>
</dbReference>
<dbReference type="NCBIfam" id="NF006583">
    <property type="entry name" value="PRK09109.1"/>
    <property type="match status" value="1"/>
</dbReference>
<evidence type="ECO:0000259" key="10">
    <source>
        <dbReference type="Pfam" id="PF20560"/>
    </source>
</evidence>
<feature type="transmembrane region" description="Helical" evidence="8">
    <location>
        <begin position="145"/>
        <end position="169"/>
    </location>
</feature>
<sequence length="262" mass="28234">MDKSTLGGLVIALGGIGVGLMLDGGKLTQVLQPTAALIVFGGTIGAVMVQFPLSVVFQAVVQLKDVFWNRVPESDSLVKNLLQYAYKARKEGLLSLDAELERIKDPFLRESLMLAVDGVSSDDLRKMMELQLDYRGERDERVAKVFEAAGGYSPTIGIIGAVLGLIQVMQKLQDINEVGKGIAVAFVATIYGVGAANLLFLPCAGKLKIKIRERQVIQEMTLEAVVSIMEGVNPRALELQIGSYLLAPPASRESTSKVAVMQ</sequence>
<protein>
    <submittedName>
        <fullName evidence="11">Chemotaxis protein MotA</fullName>
    </submittedName>
</protein>
<keyword evidence="7" id="KW-0813">Transport</keyword>
<feature type="transmembrane region" description="Helical" evidence="8">
    <location>
        <begin position="34"/>
        <end position="61"/>
    </location>
</feature>
<accession>A0A841JWP6</accession>
<dbReference type="PANTHER" id="PTHR30433">
    <property type="entry name" value="CHEMOTAXIS PROTEIN MOTA"/>
    <property type="match status" value="1"/>
</dbReference>
<keyword evidence="6 8" id="KW-0472">Membrane</keyword>
<dbReference type="Pfam" id="PF20560">
    <property type="entry name" value="MotA_N"/>
    <property type="match status" value="1"/>
</dbReference>
<dbReference type="Proteomes" id="UP000538666">
    <property type="component" value="Unassembled WGS sequence"/>
</dbReference>
<dbReference type="InterPro" id="IPR047055">
    <property type="entry name" value="MotA-like"/>
</dbReference>
<evidence type="ECO:0000313" key="11">
    <source>
        <dbReference type="EMBL" id="MBB6144985.1"/>
    </source>
</evidence>
<evidence type="ECO:0000256" key="3">
    <source>
        <dbReference type="ARBA" id="ARBA00022692"/>
    </source>
</evidence>
<dbReference type="InterPro" id="IPR002898">
    <property type="entry name" value="MotA_ExbB_proton_chnl"/>
</dbReference>
<keyword evidence="12" id="KW-1185">Reference proteome</keyword>
<dbReference type="GO" id="GO:0006935">
    <property type="term" value="P:chemotaxis"/>
    <property type="evidence" value="ECO:0007669"/>
    <property type="project" value="InterPro"/>
</dbReference>
<keyword evidence="4" id="KW-0283">Flagellar rotation</keyword>
<dbReference type="InterPro" id="IPR046786">
    <property type="entry name" value="MotA_N"/>
</dbReference>
<evidence type="ECO:0000313" key="12">
    <source>
        <dbReference type="Proteomes" id="UP000538666"/>
    </source>
</evidence>
<proteinExistence type="inferred from homology"/>
<dbReference type="Pfam" id="PF01618">
    <property type="entry name" value="MotA_ExbB"/>
    <property type="match status" value="1"/>
</dbReference>
<comment type="subcellular location">
    <subcellularLocation>
        <location evidence="1">Cell membrane</location>
        <topology evidence="1">Multi-pass membrane protein</topology>
    </subcellularLocation>
    <subcellularLocation>
        <location evidence="7">Membrane</location>
        <topology evidence="7">Multi-pass membrane protein</topology>
    </subcellularLocation>
</comment>
<evidence type="ECO:0000256" key="1">
    <source>
        <dbReference type="ARBA" id="ARBA00004651"/>
    </source>
</evidence>
<dbReference type="EMBL" id="JACHEK010000005">
    <property type="protein sequence ID" value="MBB6144985.1"/>
    <property type="molecule type" value="Genomic_DNA"/>
</dbReference>
<keyword evidence="2" id="KW-1003">Cell membrane</keyword>